<dbReference type="GO" id="GO:0030246">
    <property type="term" value="F:carbohydrate binding"/>
    <property type="evidence" value="ECO:0007669"/>
    <property type="project" value="UniProtKB-KW"/>
</dbReference>
<keyword evidence="2" id="KW-1015">Disulfide bond</keyword>
<feature type="transmembrane region" description="Helical" evidence="3">
    <location>
        <begin position="19"/>
        <end position="42"/>
    </location>
</feature>
<keyword evidence="6" id="KW-1185">Reference proteome</keyword>
<dbReference type="Proteomes" id="UP000005207">
    <property type="component" value="Linkage group LG6"/>
</dbReference>
<dbReference type="CDD" id="cd03590">
    <property type="entry name" value="CLECT_DC-SIGN_like"/>
    <property type="match status" value="1"/>
</dbReference>
<keyword evidence="3" id="KW-1133">Transmembrane helix</keyword>
<keyword evidence="1" id="KW-0430">Lectin</keyword>
<evidence type="ECO:0000256" key="3">
    <source>
        <dbReference type="SAM" id="Phobius"/>
    </source>
</evidence>
<protein>
    <submittedName>
        <fullName evidence="5">CD209 antigen-like protein A</fullName>
    </submittedName>
</protein>
<dbReference type="InParanoid" id="A0A669CLB1"/>
<reference evidence="5" key="2">
    <citation type="submission" date="2025-08" db="UniProtKB">
        <authorList>
            <consortium name="Ensembl"/>
        </authorList>
    </citation>
    <scope>IDENTIFICATION</scope>
</reference>
<dbReference type="InterPro" id="IPR050111">
    <property type="entry name" value="C-type_lectin/snaclec_domain"/>
</dbReference>
<evidence type="ECO:0000256" key="2">
    <source>
        <dbReference type="ARBA" id="ARBA00023157"/>
    </source>
</evidence>
<dbReference type="RefSeq" id="XP_025763627.1">
    <property type="nucleotide sequence ID" value="XM_025907842.1"/>
</dbReference>
<dbReference type="KEGG" id="onl:102078842"/>
<accession>A0A669CLB1</accession>
<keyword evidence="3" id="KW-0472">Membrane</keyword>
<evidence type="ECO:0000256" key="1">
    <source>
        <dbReference type="ARBA" id="ARBA00022734"/>
    </source>
</evidence>
<dbReference type="PANTHER" id="PTHR22803">
    <property type="entry name" value="MANNOSE, PHOSPHOLIPASE, LECTIN RECEPTOR RELATED"/>
    <property type="match status" value="1"/>
</dbReference>
<dbReference type="GeneID" id="102078842"/>
<dbReference type="PROSITE" id="PS50041">
    <property type="entry name" value="C_TYPE_LECTIN_2"/>
    <property type="match status" value="1"/>
</dbReference>
<dbReference type="SMART" id="SM00034">
    <property type="entry name" value="CLECT"/>
    <property type="match status" value="1"/>
</dbReference>
<reference evidence="5" key="3">
    <citation type="submission" date="2025-09" db="UniProtKB">
        <authorList>
            <consortium name="Ensembl"/>
        </authorList>
    </citation>
    <scope>IDENTIFICATION</scope>
</reference>
<sequence length="210" mass="24388">MDCENGADTSTRKRKLCRLVVLSFALLCILQATLNISLRLAFYSSDTTTTPDCEAIIKNLTKQQDMKMNELACYIQQGWLYFNHSLYYVSSTTNTWNDSREDCLQRAADLVIINSREEQNFIREFKKRTWIGLTDAEEEQTWKWVDGTTLTISFWDTDEPNGAGGDEDCGEIYFPETENSWNDESCDTKNVWICGKKKCRDNLTHRKIIR</sequence>
<feature type="domain" description="C-type lectin" evidence="4">
    <location>
        <begin position="82"/>
        <end position="195"/>
    </location>
</feature>
<dbReference type="OrthoDB" id="2142683at2759"/>
<evidence type="ECO:0000313" key="6">
    <source>
        <dbReference type="Proteomes" id="UP000005207"/>
    </source>
</evidence>
<dbReference type="InterPro" id="IPR033989">
    <property type="entry name" value="CD209-like_CTLD"/>
</dbReference>
<dbReference type="Ensembl" id="ENSONIT00000080554.1">
    <property type="protein sequence ID" value="ENSONIP00000048141.1"/>
    <property type="gene ID" value="ENSONIG00000029440.1"/>
</dbReference>
<gene>
    <name evidence="5" type="primary">LOC102078842</name>
</gene>
<evidence type="ECO:0000313" key="5">
    <source>
        <dbReference type="Ensembl" id="ENSONIP00000048141.1"/>
    </source>
</evidence>
<keyword evidence="3" id="KW-0812">Transmembrane</keyword>
<dbReference type="InterPro" id="IPR016186">
    <property type="entry name" value="C-type_lectin-like/link_sf"/>
</dbReference>
<dbReference type="InterPro" id="IPR018378">
    <property type="entry name" value="C-type_lectin_CS"/>
</dbReference>
<dbReference type="RefSeq" id="XP_019215244.1">
    <property type="nucleotide sequence ID" value="XM_019359699.2"/>
</dbReference>
<dbReference type="Gene3D" id="3.10.100.10">
    <property type="entry name" value="Mannose-Binding Protein A, subunit A"/>
    <property type="match status" value="1"/>
</dbReference>
<proteinExistence type="predicted"/>
<reference evidence="6" key="1">
    <citation type="submission" date="2012-01" db="EMBL/GenBank/DDBJ databases">
        <title>The Genome Sequence of Oreochromis niloticus (Nile Tilapia).</title>
        <authorList>
            <consortium name="Broad Institute Genome Assembly Team"/>
            <consortium name="Broad Institute Sequencing Platform"/>
            <person name="Di Palma F."/>
            <person name="Johnson J."/>
            <person name="Lander E.S."/>
            <person name="Lindblad-Toh K."/>
        </authorList>
    </citation>
    <scope>NUCLEOTIDE SEQUENCE [LARGE SCALE GENOMIC DNA]</scope>
</reference>
<name>A0A669CLB1_ORENI</name>
<dbReference type="InterPro" id="IPR001304">
    <property type="entry name" value="C-type_lectin-like"/>
</dbReference>
<organism evidence="5 6">
    <name type="scientific">Oreochromis niloticus</name>
    <name type="common">Nile tilapia</name>
    <name type="synonym">Tilapia nilotica</name>
    <dbReference type="NCBI Taxonomy" id="8128"/>
    <lineage>
        <taxon>Eukaryota</taxon>
        <taxon>Metazoa</taxon>
        <taxon>Chordata</taxon>
        <taxon>Craniata</taxon>
        <taxon>Vertebrata</taxon>
        <taxon>Euteleostomi</taxon>
        <taxon>Actinopterygii</taxon>
        <taxon>Neopterygii</taxon>
        <taxon>Teleostei</taxon>
        <taxon>Neoteleostei</taxon>
        <taxon>Acanthomorphata</taxon>
        <taxon>Ovalentaria</taxon>
        <taxon>Cichlomorphae</taxon>
        <taxon>Cichliformes</taxon>
        <taxon>Cichlidae</taxon>
        <taxon>African cichlids</taxon>
        <taxon>Pseudocrenilabrinae</taxon>
        <taxon>Oreochromini</taxon>
        <taxon>Oreochromis</taxon>
    </lineage>
</organism>
<dbReference type="SUPFAM" id="SSF56436">
    <property type="entry name" value="C-type lectin-like"/>
    <property type="match status" value="1"/>
</dbReference>
<dbReference type="RefSeq" id="XP_025763628.1">
    <property type="nucleotide sequence ID" value="XM_025907843.1"/>
</dbReference>
<dbReference type="PROSITE" id="PS00615">
    <property type="entry name" value="C_TYPE_LECTIN_1"/>
    <property type="match status" value="1"/>
</dbReference>
<dbReference type="Pfam" id="PF00059">
    <property type="entry name" value="Lectin_C"/>
    <property type="match status" value="1"/>
</dbReference>
<dbReference type="GeneTree" id="ENSGT01020000230338"/>
<dbReference type="AlphaFoldDB" id="A0A669CLB1"/>
<dbReference type="InterPro" id="IPR016187">
    <property type="entry name" value="CTDL_fold"/>
</dbReference>
<evidence type="ECO:0000259" key="4">
    <source>
        <dbReference type="PROSITE" id="PS50041"/>
    </source>
</evidence>